<dbReference type="SMR" id="A0A5M3Z9F4"/>
<evidence type="ECO:0000313" key="6">
    <source>
        <dbReference type="Proteomes" id="UP000452235"/>
    </source>
</evidence>
<keyword evidence="4" id="KW-0949">S-adenosyl-L-methionine</keyword>
<dbReference type="SUPFAM" id="SSF53335">
    <property type="entry name" value="S-adenosyl-L-methionine-dependent methyltransferases"/>
    <property type="match status" value="1"/>
</dbReference>
<dbReference type="EMBL" id="BLJY01000007">
    <property type="protein sequence ID" value="GFF18040.1"/>
    <property type="molecule type" value="Genomic_DNA"/>
</dbReference>
<organism evidence="5 6">
    <name type="scientific">Aspergillus terreus</name>
    <dbReference type="NCBI Taxonomy" id="33178"/>
    <lineage>
        <taxon>Eukaryota</taxon>
        <taxon>Fungi</taxon>
        <taxon>Dikarya</taxon>
        <taxon>Ascomycota</taxon>
        <taxon>Pezizomycotina</taxon>
        <taxon>Eurotiomycetes</taxon>
        <taxon>Eurotiomycetidae</taxon>
        <taxon>Eurotiales</taxon>
        <taxon>Aspergillaceae</taxon>
        <taxon>Aspergillus</taxon>
        <taxon>Aspergillus subgen. Circumdati</taxon>
    </lineage>
</organism>
<keyword evidence="6" id="KW-1185">Reference proteome</keyword>
<name>A0A5M3Z9F4_ASPTE</name>
<keyword evidence="3 5" id="KW-0808">Transferase</keyword>
<proteinExistence type="predicted"/>
<dbReference type="InterPro" id="IPR051052">
    <property type="entry name" value="Diverse_substrate_MTase"/>
</dbReference>
<dbReference type="OrthoDB" id="10004862at2759"/>
<gene>
    <name evidence="5" type="ORF">ATEIFO6365_0007058900</name>
</gene>
<dbReference type="Pfam" id="PF13649">
    <property type="entry name" value="Methyltransf_25"/>
    <property type="match status" value="1"/>
</dbReference>
<dbReference type="InterPro" id="IPR041698">
    <property type="entry name" value="Methyltransf_25"/>
</dbReference>
<dbReference type="PANTHER" id="PTHR44942:SF4">
    <property type="entry name" value="METHYLTRANSFERASE TYPE 11 DOMAIN-CONTAINING PROTEIN"/>
    <property type="match status" value="1"/>
</dbReference>
<protein>
    <submittedName>
        <fullName evidence="5">S-adenosyl-L-methionine-dependent methyltransferase</fullName>
    </submittedName>
</protein>
<evidence type="ECO:0000256" key="1">
    <source>
        <dbReference type="ARBA" id="ARBA00005179"/>
    </source>
</evidence>
<dbReference type="GO" id="GO:0008168">
    <property type="term" value="F:methyltransferase activity"/>
    <property type="evidence" value="ECO:0007669"/>
    <property type="project" value="UniProtKB-KW"/>
</dbReference>
<dbReference type="VEuPathDB" id="FungiDB:ATEG_06208"/>
<dbReference type="PANTHER" id="PTHR44942">
    <property type="entry name" value="METHYLTRANSF_11 DOMAIN-CONTAINING PROTEIN"/>
    <property type="match status" value="1"/>
</dbReference>
<reference evidence="5 6" key="1">
    <citation type="submission" date="2020-01" db="EMBL/GenBank/DDBJ databases">
        <title>Aspergillus terreus IFO 6365 whole genome shotgun sequence.</title>
        <authorList>
            <person name="Kanamasa S."/>
            <person name="Takahashi H."/>
        </authorList>
    </citation>
    <scope>NUCLEOTIDE SEQUENCE [LARGE SCALE GENOMIC DNA]</scope>
    <source>
        <strain evidence="5 6">IFO 6365</strain>
    </source>
</reference>
<dbReference type="AlphaFoldDB" id="A0A5M3Z9F4"/>
<keyword evidence="2 5" id="KW-0489">Methyltransferase</keyword>
<dbReference type="GO" id="GO:0032259">
    <property type="term" value="P:methylation"/>
    <property type="evidence" value="ECO:0007669"/>
    <property type="project" value="UniProtKB-KW"/>
</dbReference>
<evidence type="ECO:0000256" key="3">
    <source>
        <dbReference type="ARBA" id="ARBA00022679"/>
    </source>
</evidence>
<evidence type="ECO:0000256" key="2">
    <source>
        <dbReference type="ARBA" id="ARBA00022603"/>
    </source>
</evidence>
<comment type="pathway">
    <text evidence="1">Secondary metabolite biosynthesis.</text>
</comment>
<evidence type="ECO:0000256" key="4">
    <source>
        <dbReference type="ARBA" id="ARBA00022691"/>
    </source>
</evidence>
<accession>A0A5M3Z9F4</accession>
<dbReference type="Proteomes" id="UP000452235">
    <property type="component" value="Unassembled WGS sequence"/>
</dbReference>
<sequence length="335" mass="37661">MAETATRSDSGMFWKATTYKEQYWDGYLAARPKYSSDFYERIVDYYKAHNPSPPTPTVAHDVGTGPGQVASELCKYFDKIIASDPNSTHLAVASARNEKSGLNDKISWTEVSAEDLNSHYSAGSASFLAAAECLPLLDVPRALDTFAHLLHPNGTLAAWFYGRPVFSEPTVAAKCQPILNDIIDLTFEKVIKGAPPAHKATWKRSTDTLYSFLDNVAFHAETWRDVYRFKWNPHLPLSVVGPNACDYPIEPSSCIDIAREKVVEAKDPHFWEEVWDISEVRRFVECLLPNIEELKSQGVYDHVEVKYKELEEAMGGANDKKEITWPVVLILATRV</sequence>
<evidence type="ECO:0000313" key="5">
    <source>
        <dbReference type="EMBL" id="GFF18040.1"/>
    </source>
</evidence>
<comment type="caution">
    <text evidence="5">The sequence shown here is derived from an EMBL/GenBank/DDBJ whole genome shotgun (WGS) entry which is preliminary data.</text>
</comment>
<dbReference type="CDD" id="cd02440">
    <property type="entry name" value="AdoMet_MTases"/>
    <property type="match status" value="1"/>
</dbReference>
<dbReference type="Gene3D" id="3.40.50.150">
    <property type="entry name" value="Vaccinia Virus protein VP39"/>
    <property type="match status" value="1"/>
</dbReference>
<dbReference type="InterPro" id="IPR029063">
    <property type="entry name" value="SAM-dependent_MTases_sf"/>
</dbReference>